<dbReference type="PIRSF" id="PIRSF003097">
    <property type="entry name" value="FtsX"/>
    <property type="match status" value="1"/>
</dbReference>
<feature type="domain" description="ABC3 transporter permease C-terminal" evidence="12">
    <location>
        <begin position="179"/>
        <end position="298"/>
    </location>
</feature>
<protein>
    <recommendedName>
        <fullName evidence="3 10">Cell division protein FtsX</fullName>
    </recommendedName>
</protein>
<evidence type="ECO:0000256" key="2">
    <source>
        <dbReference type="ARBA" id="ARBA00007379"/>
    </source>
</evidence>
<evidence type="ECO:0000313" key="14">
    <source>
        <dbReference type="EMBL" id="HIU03455.1"/>
    </source>
</evidence>
<dbReference type="NCBIfam" id="NF038347">
    <property type="entry name" value="FtsX_Gpos"/>
    <property type="match status" value="1"/>
</dbReference>
<dbReference type="InterPro" id="IPR003838">
    <property type="entry name" value="ABC3_permease_C"/>
</dbReference>
<sequence>MIGRMFFAIRQGFRNVGRNHLFSLASIGTITACLFIFGIFYCIVTNFNYMIDRAQTNVGVTVFFDTSMSEEEILQIEDEIAQRPEVESTKYTSADQAWKDFKQQYFPDGDEGILAGLDNDNPLYDCANITVYLADTSRQSDLISYIEGIDGVTEVNGSQIMADSVTNFSRLIGYVSLGIILILALVAIFLISNTVMIGITVRKDEIAIMKYIGATDIFVRGPFIIEGMTIGLIGSVIPVIILRVLYTRVIDFILTHFTILRNILTFMDAGDVFRILAPVSLAAGLGIGFLGSYLTLRKHVRV</sequence>
<dbReference type="AlphaFoldDB" id="A0A9D1KYF1"/>
<comment type="caution">
    <text evidence="14">The sequence shown here is derived from an EMBL/GenBank/DDBJ whole genome shotgun (WGS) entry which is preliminary data.</text>
</comment>
<comment type="similarity">
    <text evidence="2 10">Belongs to the ABC-4 integral membrane protein family. FtsX subfamily.</text>
</comment>
<dbReference type="PANTHER" id="PTHR47755">
    <property type="entry name" value="CELL DIVISION PROTEIN FTSX"/>
    <property type="match status" value="1"/>
</dbReference>
<reference evidence="14" key="1">
    <citation type="submission" date="2020-10" db="EMBL/GenBank/DDBJ databases">
        <authorList>
            <person name="Gilroy R."/>
        </authorList>
    </citation>
    <scope>NUCLEOTIDE SEQUENCE</scope>
    <source>
        <strain evidence="14">CHK187-14744</strain>
    </source>
</reference>
<evidence type="ECO:0000256" key="9">
    <source>
        <dbReference type="ARBA" id="ARBA00023306"/>
    </source>
</evidence>
<dbReference type="PROSITE" id="PS51257">
    <property type="entry name" value="PROKAR_LIPOPROTEIN"/>
    <property type="match status" value="1"/>
</dbReference>
<dbReference type="InterPro" id="IPR040690">
    <property type="entry name" value="FtsX_ECD"/>
</dbReference>
<dbReference type="PANTHER" id="PTHR47755:SF1">
    <property type="entry name" value="CELL DIVISION PROTEIN FTSX"/>
    <property type="match status" value="1"/>
</dbReference>
<evidence type="ECO:0000259" key="12">
    <source>
        <dbReference type="Pfam" id="PF02687"/>
    </source>
</evidence>
<keyword evidence="8 10" id="KW-0472">Membrane</keyword>
<proteinExistence type="inferred from homology"/>
<reference evidence="14" key="2">
    <citation type="journal article" date="2021" name="PeerJ">
        <title>Extensive microbial diversity within the chicken gut microbiome revealed by metagenomics and culture.</title>
        <authorList>
            <person name="Gilroy R."/>
            <person name="Ravi A."/>
            <person name="Getino M."/>
            <person name="Pursley I."/>
            <person name="Horton D.L."/>
            <person name="Alikhan N.F."/>
            <person name="Baker D."/>
            <person name="Gharbi K."/>
            <person name="Hall N."/>
            <person name="Watson M."/>
            <person name="Adriaenssens E.M."/>
            <person name="Foster-Nyarko E."/>
            <person name="Jarju S."/>
            <person name="Secka A."/>
            <person name="Antonio M."/>
            <person name="Oren A."/>
            <person name="Chaudhuri R.R."/>
            <person name="La Ragione R."/>
            <person name="Hildebrand F."/>
            <person name="Pallen M.J."/>
        </authorList>
    </citation>
    <scope>NUCLEOTIDE SEQUENCE</scope>
    <source>
        <strain evidence="14">CHK187-14744</strain>
    </source>
</reference>
<evidence type="ECO:0000256" key="7">
    <source>
        <dbReference type="ARBA" id="ARBA00022989"/>
    </source>
</evidence>
<keyword evidence="5 10" id="KW-0132">Cell division</keyword>
<evidence type="ECO:0000259" key="13">
    <source>
        <dbReference type="Pfam" id="PF18075"/>
    </source>
</evidence>
<feature type="transmembrane region" description="Helical" evidence="11">
    <location>
        <begin position="275"/>
        <end position="296"/>
    </location>
</feature>
<evidence type="ECO:0000256" key="11">
    <source>
        <dbReference type="SAM" id="Phobius"/>
    </source>
</evidence>
<gene>
    <name evidence="14" type="ORF">IAB63_09420</name>
</gene>
<organism evidence="14 15">
    <name type="scientific">Candidatus Onthocola gallistercoris</name>
    <dbReference type="NCBI Taxonomy" id="2840876"/>
    <lineage>
        <taxon>Bacteria</taxon>
        <taxon>Bacillati</taxon>
        <taxon>Bacillota</taxon>
        <taxon>Bacilli</taxon>
        <taxon>Candidatus Onthocola</taxon>
    </lineage>
</organism>
<feature type="transmembrane region" description="Helical" evidence="11">
    <location>
        <begin position="222"/>
        <end position="246"/>
    </location>
</feature>
<feature type="transmembrane region" description="Helical" evidence="11">
    <location>
        <begin position="171"/>
        <end position="201"/>
    </location>
</feature>
<dbReference type="GO" id="GO:0005886">
    <property type="term" value="C:plasma membrane"/>
    <property type="evidence" value="ECO:0007669"/>
    <property type="project" value="UniProtKB-SubCell"/>
</dbReference>
<dbReference type="GO" id="GO:0051301">
    <property type="term" value="P:cell division"/>
    <property type="evidence" value="ECO:0007669"/>
    <property type="project" value="UniProtKB-KW"/>
</dbReference>
<evidence type="ECO:0000256" key="4">
    <source>
        <dbReference type="ARBA" id="ARBA00022475"/>
    </source>
</evidence>
<feature type="domain" description="FtsX extracellular" evidence="13">
    <location>
        <begin position="58"/>
        <end position="155"/>
    </location>
</feature>
<dbReference type="Pfam" id="PF02687">
    <property type="entry name" value="FtsX"/>
    <property type="match status" value="1"/>
</dbReference>
<keyword evidence="7 11" id="KW-1133">Transmembrane helix</keyword>
<evidence type="ECO:0000256" key="3">
    <source>
        <dbReference type="ARBA" id="ARBA00021907"/>
    </source>
</evidence>
<keyword evidence="9 10" id="KW-0131">Cell cycle</keyword>
<evidence type="ECO:0000256" key="5">
    <source>
        <dbReference type="ARBA" id="ARBA00022618"/>
    </source>
</evidence>
<keyword evidence="4 10" id="KW-1003">Cell membrane</keyword>
<comment type="subcellular location">
    <subcellularLocation>
        <location evidence="1">Cell membrane</location>
        <topology evidence="1">Multi-pass membrane protein</topology>
    </subcellularLocation>
</comment>
<dbReference type="InterPro" id="IPR058204">
    <property type="entry name" value="FtsX_firmicutes-type"/>
</dbReference>
<evidence type="ECO:0000256" key="8">
    <source>
        <dbReference type="ARBA" id="ARBA00023136"/>
    </source>
</evidence>
<keyword evidence="6 11" id="KW-0812">Transmembrane</keyword>
<accession>A0A9D1KYF1</accession>
<dbReference type="EMBL" id="DVLT01000056">
    <property type="protein sequence ID" value="HIU03455.1"/>
    <property type="molecule type" value="Genomic_DNA"/>
</dbReference>
<dbReference type="Pfam" id="PF18075">
    <property type="entry name" value="FtsX_ECD"/>
    <property type="match status" value="1"/>
</dbReference>
<dbReference type="Gene3D" id="3.30.70.3040">
    <property type="match status" value="1"/>
</dbReference>
<feature type="transmembrane region" description="Helical" evidence="11">
    <location>
        <begin position="21"/>
        <end position="41"/>
    </location>
</feature>
<evidence type="ECO:0000256" key="10">
    <source>
        <dbReference type="PIRNR" id="PIRNR003097"/>
    </source>
</evidence>
<comment type="function">
    <text evidence="10">Part of the ABC transporter FtsEX involved in asymmetric cellular division facilitating the initiation of sporulation.</text>
</comment>
<name>A0A9D1KYF1_9FIRM</name>
<evidence type="ECO:0000313" key="15">
    <source>
        <dbReference type="Proteomes" id="UP000824164"/>
    </source>
</evidence>
<evidence type="ECO:0000256" key="6">
    <source>
        <dbReference type="ARBA" id="ARBA00022692"/>
    </source>
</evidence>
<evidence type="ECO:0000256" key="1">
    <source>
        <dbReference type="ARBA" id="ARBA00004651"/>
    </source>
</evidence>
<dbReference type="InterPro" id="IPR004513">
    <property type="entry name" value="FtsX"/>
</dbReference>
<dbReference type="Proteomes" id="UP000824164">
    <property type="component" value="Unassembled WGS sequence"/>
</dbReference>